<proteinExistence type="predicted"/>
<reference evidence="2" key="1">
    <citation type="submission" date="2022-11" db="UniProtKB">
        <authorList>
            <consortium name="WormBaseParasite"/>
        </authorList>
    </citation>
    <scope>IDENTIFICATION</scope>
</reference>
<evidence type="ECO:0000313" key="1">
    <source>
        <dbReference type="Proteomes" id="UP000887565"/>
    </source>
</evidence>
<sequence>MQTDISINMTICPKSPFPIESGFSDFLRLRSVEKDKLQFTILIFDTINLLTIQLAVRSVYSVKNRRRGAGITVQLEP</sequence>
<name>A0A915LDW7_ROMCU</name>
<organism evidence="1 2">
    <name type="scientific">Romanomermis culicivorax</name>
    <name type="common">Nematode worm</name>
    <dbReference type="NCBI Taxonomy" id="13658"/>
    <lineage>
        <taxon>Eukaryota</taxon>
        <taxon>Metazoa</taxon>
        <taxon>Ecdysozoa</taxon>
        <taxon>Nematoda</taxon>
        <taxon>Enoplea</taxon>
        <taxon>Dorylaimia</taxon>
        <taxon>Mermithida</taxon>
        <taxon>Mermithoidea</taxon>
        <taxon>Mermithidae</taxon>
        <taxon>Romanomermis</taxon>
    </lineage>
</organism>
<dbReference type="AlphaFoldDB" id="A0A915LDW7"/>
<accession>A0A915LDW7</accession>
<protein>
    <submittedName>
        <fullName evidence="2">Uncharacterized protein</fullName>
    </submittedName>
</protein>
<dbReference type="Proteomes" id="UP000887565">
    <property type="component" value="Unplaced"/>
</dbReference>
<evidence type="ECO:0000313" key="2">
    <source>
        <dbReference type="WBParaSite" id="nRc.2.0.1.t48031-RA"/>
    </source>
</evidence>
<keyword evidence="1" id="KW-1185">Reference proteome</keyword>
<dbReference type="WBParaSite" id="nRc.2.0.1.t48031-RA">
    <property type="protein sequence ID" value="nRc.2.0.1.t48031-RA"/>
    <property type="gene ID" value="nRc.2.0.1.g48031"/>
</dbReference>